<dbReference type="SUPFAM" id="SSF53850">
    <property type="entry name" value="Periplasmic binding protein-like II"/>
    <property type="match status" value="2"/>
</dbReference>
<dbReference type="Gene3D" id="3.40.190.10">
    <property type="entry name" value="Periplasmic binding protein-like II"/>
    <property type="match status" value="1"/>
</dbReference>
<dbReference type="InterPro" id="IPR000914">
    <property type="entry name" value="SBP_5_dom"/>
</dbReference>
<protein>
    <submittedName>
        <fullName evidence="6">ABC transporter substrate-binding protein</fullName>
    </submittedName>
</protein>
<dbReference type="PROSITE" id="PS51257">
    <property type="entry name" value="PROKAR_LIPOPROTEIN"/>
    <property type="match status" value="1"/>
</dbReference>
<name>A0ABD5R0H3_9EURY</name>
<evidence type="ECO:0000256" key="2">
    <source>
        <dbReference type="ARBA" id="ARBA00022448"/>
    </source>
</evidence>
<gene>
    <name evidence="6" type="ORF">ACFPM1_06400</name>
</gene>
<dbReference type="Proteomes" id="UP001596118">
    <property type="component" value="Unassembled WGS sequence"/>
</dbReference>
<dbReference type="AlphaFoldDB" id="A0ABD5R0H3"/>
<keyword evidence="2" id="KW-0813">Transport</keyword>
<organism evidence="6 7">
    <name type="scientific">Halorubrum rubrum</name>
    <dbReference type="NCBI Taxonomy" id="1126240"/>
    <lineage>
        <taxon>Archaea</taxon>
        <taxon>Methanobacteriati</taxon>
        <taxon>Methanobacteriota</taxon>
        <taxon>Stenosarchaea group</taxon>
        <taxon>Halobacteria</taxon>
        <taxon>Halobacteriales</taxon>
        <taxon>Haloferacaceae</taxon>
        <taxon>Halorubrum</taxon>
    </lineage>
</organism>
<feature type="domain" description="Solute-binding protein family 5" evidence="5">
    <location>
        <begin position="305"/>
        <end position="595"/>
    </location>
</feature>
<comment type="similarity">
    <text evidence="1">Belongs to the bacterial solute-binding protein 5 family.</text>
</comment>
<dbReference type="PANTHER" id="PTHR30290">
    <property type="entry name" value="PERIPLASMIC BINDING COMPONENT OF ABC TRANSPORTER"/>
    <property type="match status" value="1"/>
</dbReference>
<comment type="caution">
    <text evidence="6">The sequence shown here is derived from an EMBL/GenBank/DDBJ whole genome shotgun (WGS) entry which is preliminary data.</text>
</comment>
<evidence type="ECO:0000256" key="4">
    <source>
        <dbReference type="SAM" id="MobiDB-lite"/>
    </source>
</evidence>
<reference evidence="6 7" key="1">
    <citation type="journal article" date="2019" name="Int. J. Syst. Evol. Microbiol.">
        <title>The Global Catalogue of Microorganisms (GCM) 10K type strain sequencing project: providing services to taxonomists for standard genome sequencing and annotation.</title>
        <authorList>
            <consortium name="The Broad Institute Genomics Platform"/>
            <consortium name="The Broad Institute Genome Sequencing Center for Infectious Disease"/>
            <person name="Wu L."/>
            <person name="Ma J."/>
        </authorList>
    </citation>
    <scope>NUCLEOTIDE SEQUENCE [LARGE SCALE GENOMIC DNA]</scope>
    <source>
        <strain evidence="6 7">CGMCC 1.12124</strain>
    </source>
</reference>
<dbReference type="PANTHER" id="PTHR30290:SF9">
    <property type="entry name" value="OLIGOPEPTIDE-BINDING PROTEIN APPA"/>
    <property type="match status" value="1"/>
</dbReference>
<evidence type="ECO:0000313" key="6">
    <source>
        <dbReference type="EMBL" id="MFC5278392.1"/>
    </source>
</evidence>
<evidence type="ECO:0000256" key="3">
    <source>
        <dbReference type="ARBA" id="ARBA00022729"/>
    </source>
</evidence>
<dbReference type="Pfam" id="PF00496">
    <property type="entry name" value="SBP_bac_5"/>
    <property type="match status" value="1"/>
</dbReference>
<feature type="compositionally biased region" description="Gly residues" evidence="4">
    <location>
        <begin position="32"/>
        <end position="47"/>
    </location>
</feature>
<dbReference type="CDD" id="cd00995">
    <property type="entry name" value="PBP2_NikA_DppA_OppA_like"/>
    <property type="match status" value="1"/>
</dbReference>
<evidence type="ECO:0000313" key="7">
    <source>
        <dbReference type="Proteomes" id="UP001596118"/>
    </source>
</evidence>
<sequence length="617" mass="66171">MPSSGNRVERKSIDRRQALKVISVASAAALAGCGGNGSGGDGGGGDDGGGDDGGDDGSGDDGSGDGGGGTPEGLGERVPTLTFQYWSDQGPPTILFEETISSIQSVASDVGIEIETQPMTTAEGITAVGDDVRDFHLAVNSHGPDPGRLDPNGLMQAYSIDNAGSNGQYNPSNYANTEFSELADEQASIGVPDERREVVGEAMSLFSEDLPFIPTIERPTTAAINTDMVEPVEAGGAGLSAVNWAALVESGAQTTSGTDTILANLPGEFLTSSFYPTVGDTDSLGLYTQLTHSPLMLYDSNYERVPVLAEDWEVSDDGTAVTFNLRDATFHNGEPVTATDVKWTYEFLSEQFHDGPYQWTDLPEELTVEAVDETTARFETPEPAPTLVTAQLPTFGVLPRDAYVDAGIEENPTDFEDPMIGAGPYEIATYNNQENIELVPHDGNPAFDVESSIIMSIYDSVSAVRRAFENGELAIAVTLTPDAGRQISETMGDTAQIVNGAAFLPFGMMPQMSYAPGMHMEFRQALSHMVDRAGLNETYAFGESDEVTYCTFNSQQHPWYDEEYLSEAGPETRDVEAARQVLEDAGWGWDDDGNLYYPEDADLEAWPEGEEPNPDDF</sequence>
<dbReference type="RefSeq" id="WP_256410591.1">
    <property type="nucleotide sequence ID" value="NZ_JANHDM010000001.1"/>
</dbReference>
<dbReference type="EMBL" id="JBHSKY010000006">
    <property type="protein sequence ID" value="MFC5278392.1"/>
    <property type="molecule type" value="Genomic_DNA"/>
</dbReference>
<dbReference type="InterPro" id="IPR039424">
    <property type="entry name" value="SBP_5"/>
</dbReference>
<keyword evidence="7" id="KW-1185">Reference proteome</keyword>
<keyword evidence="3" id="KW-0732">Signal</keyword>
<proteinExistence type="inferred from homology"/>
<feature type="region of interest" description="Disordered" evidence="4">
    <location>
        <begin position="32"/>
        <end position="76"/>
    </location>
</feature>
<feature type="compositionally biased region" description="Acidic residues" evidence="4">
    <location>
        <begin position="48"/>
        <end position="63"/>
    </location>
</feature>
<dbReference type="Gene3D" id="3.10.105.10">
    <property type="entry name" value="Dipeptide-binding Protein, Domain 3"/>
    <property type="match status" value="2"/>
</dbReference>
<accession>A0ABD5R0H3</accession>
<evidence type="ECO:0000259" key="5">
    <source>
        <dbReference type="Pfam" id="PF00496"/>
    </source>
</evidence>
<evidence type="ECO:0000256" key="1">
    <source>
        <dbReference type="ARBA" id="ARBA00005695"/>
    </source>
</evidence>